<feature type="chain" id="PRO_5046903152" description="DUF4468 domain-containing protein" evidence="1">
    <location>
        <begin position="19"/>
        <end position="215"/>
    </location>
</feature>
<keyword evidence="1" id="KW-0732">Signal</keyword>
<accession>A0ABT8WIP9</accession>
<dbReference type="RefSeq" id="WP_303300048.1">
    <property type="nucleotide sequence ID" value="NZ_BAABDA010000042.1"/>
</dbReference>
<evidence type="ECO:0000313" key="2">
    <source>
        <dbReference type="EMBL" id="MDO5972993.1"/>
    </source>
</evidence>
<evidence type="ECO:0008006" key="4">
    <source>
        <dbReference type="Google" id="ProtNLM"/>
    </source>
</evidence>
<keyword evidence="3" id="KW-1185">Reference proteome</keyword>
<reference evidence="2" key="1">
    <citation type="submission" date="2023-07" db="EMBL/GenBank/DDBJ databases">
        <title>Two novel species in the genus Flavivirga.</title>
        <authorList>
            <person name="Kwon K."/>
        </authorList>
    </citation>
    <scope>NUCLEOTIDE SEQUENCE</scope>
    <source>
        <strain evidence="2">KACC 14158</strain>
    </source>
</reference>
<dbReference type="EMBL" id="JAUOEL010000001">
    <property type="protein sequence ID" value="MDO5972993.1"/>
    <property type="molecule type" value="Genomic_DNA"/>
</dbReference>
<dbReference type="Proteomes" id="UP001176806">
    <property type="component" value="Unassembled WGS sequence"/>
</dbReference>
<protein>
    <recommendedName>
        <fullName evidence="4">DUF4468 domain-containing protein</fullName>
    </recommendedName>
</protein>
<proteinExistence type="predicted"/>
<sequence>MKKIILFTIILISSFSNAQSDKEVYSKNTKFVYGAEGMEPKDFTVDIKGKNKEDLLSKAKEWLNEKYKNLETKNGKTDKTVGIDTIYEIEETNKDGGADEAGKGKNNIKLRFKGYTSNAICFGEKPDYGCEDVEYVIELRFKDGEYRFKPVKLTYKAASNKKKQKIELDKNKFYSSDGKIVNGYGKVPSQIETLFNGLNKSILNYLTNKKQEDEW</sequence>
<evidence type="ECO:0000256" key="1">
    <source>
        <dbReference type="SAM" id="SignalP"/>
    </source>
</evidence>
<evidence type="ECO:0000313" key="3">
    <source>
        <dbReference type="Proteomes" id="UP001176806"/>
    </source>
</evidence>
<comment type="caution">
    <text evidence="2">The sequence shown here is derived from an EMBL/GenBank/DDBJ whole genome shotgun (WGS) entry which is preliminary data.</text>
</comment>
<organism evidence="2 3">
    <name type="scientific">Flavivirga jejuensis</name>
    <dbReference type="NCBI Taxonomy" id="870487"/>
    <lineage>
        <taxon>Bacteria</taxon>
        <taxon>Pseudomonadati</taxon>
        <taxon>Bacteroidota</taxon>
        <taxon>Flavobacteriia</taxon>
        <taxon>Flavobacteriales</taxon>
        <taxon>Flavobacteriaceae</taxon>
        <taxon>Flavivirga</taxon>
    </lineage>
</organism>
<feature type="signal peptide" evidence="1">
    <location>
        <begin position="1"/>
        <end position="18"/>
    </location>
</feature>
<name>A0ABT8WIP9_9FLAO</name>
<gene>
    <name evidence="2" type="ORF">Q4Q40_02250</name>
</gene>